<dbReference type="RefSeq" id="WP_317059514.1">
    <property type="nucleotide sequence ID" value="NZ_JAWHVL010000040.1"/>
</dbReference>
<reference evidence="1" key="1">
    <citation type="submission" date="2023-10" db="EMBL/GenBank/DDBJ databases">
        <title>Production of high quality cheese from raw caw milk (raw cheese).</title>
        <authorList>
            <person name="Samouris G."/>
        </authorList>
    </citation>
    <scope>NUCLEOTIDE SEQUENCE</scope>
    <source>
        <strain evidence="1">M17-3</strain>
    </source>
</reference>
<name>A0AAE4NTN2_9LACT</name>
<organism evidence="1 2">
    <name type="scientific">Lactococcus lactis</name>
    <dbReference type="NCBI Taxonomy" id="1358"/>
    <lineage>
        <taxon>Bacteria</taxon>
        <taxon>Bacillati</taxon>
        <taxon>Bacillota</taxon>
        <taxon>Bacilli</taxon>
        <taxon>Lactobacillales</taxon>
        <taxon>Streptococcaceae</taxon>
        <taxon>Lactococcus</taxon>
    </lineage>
</organism>
<gene>
    <name evidence="1" type="ORF">RZO31_13710</name>
</gene>
<sequence>MKINLPWINTNIDLCYPPENVKDLATESFKKYTEGTAKDYQFIDKLSYLDNLRKYIHGEVDSEDAVKKIIGDCVVHELEEYDRVPDTSEILSIEFMSQCFNEGFMPFKKNFSGSSRLDYTAKKTLLEIIKAVINYEELQEDDK</sequence>
<evidence type="ECO:0000313" key="1">
    <source>
        <dbReference type="EMBL" id="MDV2633903.1"/>
    </source>
</evidence>
<comment type="caution">
    <text evidence="1">The sequence shown here is derived from an EMBL/GenBank/DDBJ whole genome shotgun (WGS) entry which is preliminary data.</text>
</comment>
<protein>
    <submittedName>
        <fullName evidence="1">Uncharacterized protein</fullName>
    </submittedName>
</protein>
<dbReference type="Proteomes" id="UP001186047">
    <property type="component" value="Unassembled WGS sequence"/>
</dbReference>
<dbReference type="EMBL" id="JAWHVL010000040">
    <property type="protein sequence ID" value="MDV2633903.1"/>
    <property type="molecule type" value="Genomic_DNA"/>
</dbReference>
<accession>A0AAE4NTN2</accession>
<dbReference type="AlphaFoldDB" id="A0AAE4NTN2"/>
<proteinExistence type="predicted"/>
<evidence type="ECO:0000313" key="2">
    <source>
        <dbReference type="Proteomes" id="UP001186047"/>
    </source>
</evidence>